<organism evidence="1">
    <name type="scientific">Indivirus ILV1</name>
    <dbReference type="NCBI Taxonomy" id="1977633"/>
    <lineage>
        <taxon>Viruses</taxon>
        <taxon>Varidnaviria</taxon>
        <taxon>Bamfordvirae</taxon>
        <taxon>Nucleocytoviricota</taxon>
        <taxon>Megaviricetes</taxon>
        <taxon>Imitervirales</taxon>
        <taxon>Mimiviridae</taxon>
        <taxon>Klosneuvirinae</taxon>
        <taxon>Indivirus</taxon>
    </lineage>
</organism>
<accession>A0A1V0SCU0</accession>
<sequence>MSRIQKYRESLHRFIKDKSCLYNECDDEELNNFIYKKIKENDLIFPILLLTIMNHNNKKNHIASHGYFFASSVEFFNSVFYLIENKKDIALKLGDGKYAKLYNNLYFSISKSFQQNIESLKDPYEKDNRLINVIISALDIHNRTFKSFTKFSDLQFLTINRGCSGNITKWYLKDDTERIEKFKKLRRLSKDSMNEYIEKKYQLICELSIVIGWVMGGGDLESISKVKLMAKYLAIMYKISLDYRTMDKDLDQNKELYTTNFVLNYGLEESYSTFLQNKEKFIEESMNHKIYTTTIKEIIDNLEHSVDIVVEKSSPDLKSSYSSYSTNKIIE</sequence>
<gene>
    <name evidence="1" type="ORF">Indivirus_1_163</name>
</gene>
<protein>
    <submittedName>
        <fullName evidence="1">Uncharacterized protein</fullName>
    </submittedName>
</protein>
<dbReference type="EMBL" id="KY684085">
    <property type="protein sequence ID" value="ARF09540.1"/>
    <property type="molecule type" value="Genomic_DNA"/>
</dbReference>
<name>A0A1V0SCU0_9VIRU</name>
<proteinExistence type="predicted"/>
<reference evidence="1" key="1">
    <citation type="journal article" date="2017" name="Science">
        <title>Giant viruses with an expanded complement of translation system components.</title>
        <authorList>
            <person name="Schulz F."/>
            <person name="Yutin N."/>
            <person name="Ivanova N.N."/>
            <person name="Ortega D.R."/>
            <person name="Lee T.K."/>
            <person name="Vierheilig J."/>
            <person name="Daims H."/>
            <person name="Horn M."/>
            <person name="Wagner M."/>
            <person name="Jensen G.J."/>
            <person name="Kyrpides N.C."/>
            <person name="Koonin E.V."/>
            <person name="Woyke T."/>
        </authorList>
    </citation>
    <scope>NUCLEOTIDE SEQUENCE</scope>
    <source>
        <strain evidence="1">ILV1</strain>
    </source>
</reference>
<evidence type="ECO:0000313" key="1">
    <source>
        <dbReference type="EMBL" id="ARF09540.1"/>
    </source>
</evidence>